<accession>A0A239M6Q6</accession>
<dbReference type="SUPFAM" id="SSF53901">
    <property type="entry name" value="Thiolase-like"/>
    <property type="match status" value="2"/>
</dbReference>
<dbReference type="Proteomes" id="UP000198282">
    <property type="component" value="Unassembled WGS sequence"/>
</dbReference>
<dbReference type="Gene3D" id="3.40.47.10">
    <property type="match status" value="1"/>
</dbReference>
<evidence type="ECO:0000313" key="1">
    <source>
        <dbReference type="EMBL" id="SNT37793.1"/>
    </source>
</evidence>
<sequence length="342" mass="35987">MREIAVVAFAQTRHSATDDGQSEAELIVGVLDEVRAKTGLRRFGFTCSGSCDYLAGAPFSFVSVLDAIGAWPPISESHVEMDAAWALYEAWVALQHGDIDSALVYGFGKPSQGDLREIMTLQLDPYYLAPLGLDQVSFAALQASAAGAGRAELDEIVRRSRADGRANPYALDLPDPAGNDFEVEPLRPYDIAPSADGAAAVVLAAGDLARELCENPAWITGIAHRIEPHYLGMRDLARSASAADAARAAGVGKGHVDVAELHTQFSHEELILREALELGEGTVVNPSGGPLAANPVMATGLIRIGEAAQRILDGGASRTVGHASSGPCLQHNLVTVMEAENG</sequence>
<gene>
    <name evidence="1" type="ORF">SAMN05216276_10386</name>
</gene>
<dbReference type="InterPro" id="IPR016039">
    <property type="entry name" value="Thiolase-like"/>
</dbReference>
<keyword evidence="1" id="KW-0808">Transferase</keyword>
<protein>
    <submittedName>
        <fullName evidence="1">Acetyl-CoA acetyltransferase</fullName>
    </submittedName>
</protein>
<evidence type="ECO:0000313" key="2">
    <source>
        <dbReference type="Proteomes" id="UP000198282"/>
    </source>
</evidence>
<organism evidence="1 2">
    <name type="scientific">Streptosporangium subroseum</name>
    <dbReference type="NCBI Taxonomy" id="106412"/>
    <lineage>
        <taxon>Bacteria</taxon>
        <taxon>Bacillati</taxon>
        <taxon>Actinomycetota</taxon>
        <taxon>Actinomycetes</taxon>
        <taxon>Streptosporangiales</taxon>
        <taxon>Streptosporangiaceae</taxon>
        <taxon>Streptosporangium</taxon>
    </lineage>
</organism>
<name>A0A239M6Q6_9ACTN</name>
<reference evidence="1 2" key="1">
    <citation type="submission" date="2017-06" db="EMBL/GenBank/DDBJ databases">
        <authorList>
            <person name="Kim H.J."/>
            <person name="Triplett B.A."/>
        </authorList>
    </citation>
    <scope>NUCLEOTIDE SEQUENCE [LARGE SCALE GENOMIC DNA]</scope>
    <source>
        <strain evidence="1 2">CGMCC 4.2132</strain>
    </source>
</reference>
<dbReference type="PANTHER" id="PTHR42870">
    <property type="entry name" value="ACETYL-COA C-ACETYLTRANSFERASE"/>
    <property type="match status" value="1"/>
</dbReference>
<dbReference type="PANTHER" id="PTHR42870:SF1">
    <property type="entry name" value="NON-SPECIFIC LIPID-TRANSFER PROTEIN-LIKE 2"/>
    <property type="match status" value="1"/>
</dbReference>
<dbReference type="AlphaFoldDB" id="A0A239M6Q6"/>
<dbReference type="GO" id="GO:0016746">
    <property type="term" value="F:acyltransferase activity"/>
    <property type="evidence" value="ECO:0007669"/>
    <property type="project" value="InterPro"/>
</dbReference>
<keyword evidence="2" id="KW-1185">Reference proteome</keyword>
<dbReference type="EMBL" id="FZOD01000038">
    <property type="protein sequence ID" value="SNT37793.1"/>
    <property type="molecule type" value="Genomic_DNA"/>
</dbReference>
<dbReference type="RefSeq" id="WP_089210757.1">
    <property type="nucleotide sequence ID" value="NZ_FZOD01000038.1"/>
</dbReference>
<proteinExistence type="predicted"/>
<dbReference type="OrthoDB" id="3741563at2"/>
<dbReference type="NCBIfam" id="NF005924">
    <property type="entry name" value="PRK07937.1"/>
    <property type="match status" value="1"/>
</dbReference>